<accession>A0A423PWZ6</accession>
<dbReference type="CDD" id="cd05263">
    <property type="entry name" value="MupV_like_SDR_e"/>
    <property type="match status" value="1"/>
</dbReference>
<proteinExistence type="inferred from homology"/>
<dbReference type="InterPro" id="IPR057326">
    <property type="entry name" value="KR_dom"/>
</dbReference>
<evidence type="ECO:0000256" key="1">
    <source>
        <dbReference type="ARBA" id="ARBA00006484"/>
    </source>
</evidence>
<dbReference type="EMBL" id="AYKG01000012">
    <property type="protein sequence ID" value="ROO30081.1"/>
    <property type="molecule type" value="Genomic_DNA"/>
</dbReference>
<dbReference type="InterPro" id="IPR036291">
    <property type="entry name" value="NAD(P)-bd_dom_sf"/>
</dbReference>
<dbReference type="OrthoDB" id="9810734at2"/>
<dbReference type="InParanoid" id="A0A423PWZ6"/>
<dbReference type="Pfam" id="PF00106">
    <property type="entry name" value="adh_short"/>
    <property type="match status" value="1"/>
</dbReference>
<name>A0A423PWZ6_9GAMM</name>
<evidence type="ECO:0000313" key="5">
    <source>
        <dbReference type="Proteomes" id="UP000285310"/>
    </source>
</evidence>
<protein>
    <submittedName>
        <fullName evidence="4">Short-chain dehydrogenase</fullName>
    </submittedName>
</protein>
<keyword evidence="5" id="KW-1185">Reference proteome</keyword>
<dbReference type="GO" id="GO:0016020">
    <property type="term" value="C:membrane"/>
    <property type="evidence" value="ECO:0007669"/>
    <property type="project" value="TreeGrafter"/>
</dbReference>
<comment type="similarity">
    <text evidence="1">Belongs to the short-chain dehydrogenases/reductases (SDR) family.</text>
</comment>
<dbReference type="Gene3D" id="3.40.50.720">
    <property type="entry name" value="NAD(P)-binding Rossmann-like Domain"/>
    <property type="match status" value="2"/>
</dbReference>
<dbReference type="InterPro" id="IPR002347">
    <property type="entry name" value="SDR_fam"/>
</dbReference>
<dbReference type="InterPro" id="IPR057313">
    <property type="entry name" value="Maqu_2507-like"/>
</dbReference>
<reference evidence="4 5" key="1">
    <citation type="submission" date="2013-10" db="EMBL/GenBank/DDBJ databases">
        <title>Salinisphaera japonica YTM-1 Genome Sequencing.</title>
        <authorList>
            <person name="Lai Q."/>
            <person name="Li C."/>
            <person name="Shao Z."/>
        </authorList>
    </citation>
    <scope>NUCLEOTIDE SEQUENCE [LARGE SCALE GENOMIC DNA]</scope>
    <source>
        <strain evidence="4 5">YTM-1</strain>
    </source>
</reference>
<dbReference type="SUPFAM" id="SSF51735">
    <property type="entry name" value="NAD(P)-binding Rossmann-fold domains"/>
    <property type="match status" value="2"/>
</dbReference>
<gene>
    <name evidence="4" type="ORF">SAJA_05495</name>
</gene>
<dbReference type="PRINTS" id="PR00081">
    <property type="entry name" value="GDHRDH"/>
</dbReference>
<evidence type="ECO:0000313" key="4">
    <source>
        <dbReference type="EMBL" id="ROO30081.1"/>
    </source>
</evidence>
<organism evidence="4 5">
    <name type="scientific">Salinisphaera japonica YTM-1</name>
    <dbReference type="NCBI Taxonomy" id="1209778"/>
    <lineage>
        <taxon>Bacteria</taxon>
        <taxon>Pseudomonadati</taxon>
        <taxon>Pseudomonadota</taxon>
        <taxon>Gammaproteobacteria</taxon>
        <taxon>Salinisphaerales</taxon>
        <taxon>Salinisphaeraceae</taxon>
        <taxon>Salinisphaera</taxon>
    </lineage>
</organism>
<evidence type="ECO:0000259" key="3">
    <source>
        <dbReference type="SMART" id="SM00822"/>
    </source>
</evidence>
<dbReference type="PANTHER" id="PTHR44196:SF1">
    <property type="entry name" value="DEHYDROGENASE_REDUCTASE SDR FAMILY MEMBER 7B"/>
    <property type="match status" value="1"/>
</dbReference>
<dbReference type="InterPro" id="IPR013120">
    <property type="entry name" value="FAR_NAD-bd"/>
</dbReference>
<dbReference type="Pfam" id="PF07993">
    <property type="entry name" value="NAD_binding_4"/>
    <property type="match status" value="1"/>
</dbReference>
<sequence>MKYLVTGATGFLGRRLVAKLLARANSTVYVLIRRASADKMDDLRIRLDADESRLIPVWGDITKDGVIDRAAVERLSGEIDHVFHLAAVYDMDMSDATADLFNVKGTANVLALAGALANANKTKPRFHHMSSVAVAGADHVGRFSDEMFDVGQRLTHPYYRTKFQAEAVVREHARVPWRIYRPGMVVGDSQTGQIDKIDGPYYFFPAIKALRDRLPKWLPLLGIEGGQMPIAPVDYVIDATVHIAHKREGNGKAYLLIQDNPPTAGEMTKIFVRAAHGPDVIHNLPSQQWSGALETQIKQIGALLPAADWLAKRAAQSLGVPLAILGYINNRAVFDDVNTRAALAGSSISCPPLSEYAETLWRYWEMHLDCDVDVSASLVRRASGRVVVITGGSSGIGFATAKKLAAAGATVCLVARNPDKLEEARSIIATIGTAYAYSCDLSDIAAIDACTDAILAEHHHVDILINNAGHSIRRAVFESLNRFHDYERTMQLNYFGALRMIFNFLPTMAKRRTGHILNVSSIGVLTNAPRFSAYVASKSALDAFSRCLSPEVASRNIDLTAVYMPLVRTPMIAPTKLYDYVPALTPEQAADMIANAIVDRPKSVASPLGTFAQVSYAMWPRFNDFVLHKAFHMFPSSKVARTKSGPAENSEKLNVPARLLAAILPGPYW</sequence>
<feature type="domain" description="Ketoreductase" evidence="3">
    <location>
        <begin position="385"/>
        <end position="560"/>
    </location>
</feature>
<evidence type="ECO:0000256" key="2">
    <source>
        <dbReference type="ARBA" id="ARBA00023002"/>
    </source>
</evidence>
<dbReference type="PANTHER" id="PTHR44196">
    <property type="entry name" value="DEHYDROGENASE/REDUCTASE SDR FAMILY MEMBER 7B"/>
    <property type="match status" value="1"/>
</dbReference>
<dbReference type="PRINTS" id="PR00080">
    <property type="entry name" value="SDRFAMILY"/>
</dbReference>
<dbReference type="AlphaFoldDB" id="A0A423PWZ6"/>
<dbReference type="PROSITE" id="PS00061">
    <property type="entry name" value="ADH_SHORT"/>
    <property type="match status" value="1"/>
</dbReference>
<dbReference type="InterPro" id="IPR020904">
    <property type="entry name" value="Sc_DH/Rdtase_CS"/>
</dbReference>
<dbReference type="RefSeq" id="WP_123657633.1">
    <property type="nucleotide sequence ID" value="NZ_AYKG01000012.1"/>
</dbReference>
<dbReference type="CDD" id="cd05233">
    <property type="entry name" value="SDR_c"/>
    <property type="match status" value="1"/>
</dbReference>
<dbReference type="Proteomes" id="UP000285310">
    <property type="component" value="Unassembled WGS sequence"/>
</dbReference>
<dbReference type="SMART" id="SM00822">
    <property type="entry name" value="PKS_KR"/>
    <property type="match status" value="1"/>
</dbReference>
<dbReference type="NCBIfam" id="NF005539">
    <property type="entry name" value="PRK07201.1"/>
    <property type="match status" value="1"/>
</dbReference>
<dbReference type="GO" id="GO:0016491">
    <property type="term" value="F:oxidoreductase activity"/>
    <property type="evidence" value="ECO:0007669"/>
    <property type="project" value="UniProtKB-KW"/>
</dbReference>
<comment type="caution">
    <text evidence="4">The sequence shown here is derived from an EMBL/GenBank/DDBJ whole genome shotgun (WGS) entry which is preliminary data.</text>
</comment>
<keyword evidence="2" id="KW-0560">Oxidoreductase</keyword>